<keyword evidence="3" id="KW-1185">Reference proteome</keyword>
<dbReference type="Proteomes" id="UP001211907">
    <property type="component" value="Unassembled WGS sequence"/>
</dbReference>
<proteinExistence type="predicted"/>
<evidence type="ECO:0000313" key="3">
    <source>
        <dbReference type="Proteomes" id="UP001211907"/>
    </source>
</evidence>
<evidence type="ECO:0000313" key="2">
    <source>
        <dbReference type="EMBL" id="KAJ3137937.1"/>
    </source>
</evidence>
<feature type="region of interest" description="Disordered" evidence="1">
    <location>
        <begin position="84"/>
        <end position="124"/>
    </location>
</feature>
<sequence length="343" mass="37388">MSETKQSVSAVDAQGLGVGLGVKVEVGFEVEVGSEGSGVEAAVRACALRMIGRNAYSVASTCQPLGLNALLVRHWLFTASQTPRVSLPELQPGREEDENDTDDTDDDDDEHEAQEDSQERVSVSRARLEPLGHVSVTVTRSSTETQTGTRTRTRRRQYLAALDAALLPPRVFDGLLARLLVYGTPPLNLLDEHVLAVVCATLCAALSVFAACDPASVTARCHSLFAQLTHLARLGDKPLPSLLEHLRTDLLAHAAMLANPLMSPFANIKRFTLDIIYAELKAILDSHSVPTNTSRHRVAAKKLDKVALAALFQVRLSDAGIQFDFSRTEFLKEAFDCMFELNR</sequence>
<reference evidence="2" key="1">
    <citation type="submission" date="2020-05" db="EMBL/GenBank/DDBJ databases">
        <title>Phylogenomic resolution of chytrid fungi.</title>
        <authorList>
            <person name="Stajich J.E."/>
            <person name="Amses K."/>
            <person name="Simmons R."/>
            <person name="Seto K."/>
            <person name="Myers J."/>
            <person name="Bonds A."/>
            <person name="Quandt C.A."/>
            <person name="Barry K."/>
            <person name="Liu P."/>
            <person name="Grigoriev I."/>
            <person name="Longcore J.E."/>
            <person name="James T.Y."/>
        </authorList>
    </citation>
    <scope>NUCLEOTIDE SEQUENCE</scope>
    <source>
        <strain evidence="2">JEL0513</strain>
    </source>
</reference>
<name>A0AAD5T9K8_9FUNG</name>
<feature type="compositionally biased region" description="Acidic residues" evidence="1">
    <location>
        <begin position="95"/>
        <end position="116"/>
    </location>
</feature>
<organism evidence="2 3">
    <name type="scientific">Physocladia obscura</name>
    <dbReference type="NCBI Taxonomy" id="109957"/>
    <lineage>
        <taxon>Eukaryota</taxon>
        <taxon>Fungi</taxon>
        <taxon>Fungi incertae sedis</taxon>
        <taxon>Chytridiomycota</taxon>
        <taxon>Chytridiomycota incertae sedis</taxon>
        <taxon>Chytridiomycetes</taxon>
        <taxon>Chytridiales</taxon>
        <taxon>Chytriomycetaceae</taxon>
        <taxon>Physocladia</taxon>
    </lineage>
</organism>
<dbReference type="EMBL" id="JADGJH010000103">
    <property type="protein sequence ID" value="KAJ3137937.1"/>
    <property type="molecule type" value="Genomic_DNA"/>
</dbReference>
<accession>A0AAD5T9K8</accession>
<comment type="caution">
    <text evidence="2">The sequence shown here is derived from an EMBL/GenBank/DDBJ whole genome shotgun (WGS) entry which is preliminary data.</text>
</comment>
<protein>
    <submittedName>
        <fullName evidence="2">Uncharacterized protein</fullName>
    </submittedName>
</protein>
<evidence type="ECO:0000256" key="1">
    <source>
        <dbReference type="SAM" id="MobiDB-lite"/>
    </source>
</evidence>
<gene>
    <name evidence="2" type="ORF">HK100_000177</name>
</gene>
<dbReference type="AlphaFoldDB" id="A0AAD5T9K8"/>